<evidence type="ECO:0000313" key="3">
    <source>
        <dbReference type="EMBL" id="UJO20607.1"/>
    </source>
</evidence>
<feature type="chain" id="PRO_5040326399" evidence="2">
    <location>
        <begin position="16"/>
        <end position="240"/>
    </location>
</feature>
<proteinExistence type="predicted"/>
<feature type="compositionally biased region" description="Pro residues" evidence="1">
    <location>
        <begin position="198"/>
        <end position="214"/>
    </location>
</feature>
<dbReference type="EMBL" id="CP090170">
    <property type="protein sequence ID" value="UJO20607.1"/>
    <property type="molecule type" value="Genomic_DNA"/>
</dbReference>
<dbReference type="OrthoDB" id="3648880at2759"/>
<protein>
    <submittedName>
        <fullName evidence="3">Uncharacterized protein</fullName>
    </submittedName>
</protein>
<dbReference type="RefSeq" id="XP_047764973.1">
    <property type="nucleotide sequence ID" value="XM_047910019.1"/>
</dbReference>
<dbReference type="Proteomes" id="UP000756132">
    <property type="component" value="Chromosome 8"/>
</dbReference>
<keyword evidence="2" id="KW-0732">Signal</keyword>
<feature type="compositionally biased region" description="Basic and acidic residues" evidence="1">
    <location>
        <begin position="216"/>
        <end position="225"/>
    </location>
</feature>
<sequence length="240" mass="26501">MQIIAPILFAGIAAAMPGDPGYKPEYQPPAYSPPEKHCITSSTCSASYHTTTKWVPYEITKTVTLTSYTPKVYNTKVEKNYTVTNYIPSVYNITKTVPVTTTYTIPYSTYTTICTTSAVHFNKTSVAYTNKLSTCPQTDKIPKTDVKHTYEHTAYTTKAPCPYTTVEHITSSTQSVCTETSSVCKPYSTCDNKGGEYGPPPPKTDEYAPPPPKETYPAKKSEEKPYSPPKETGWKSNGGY</sequence>
<evidence type="ECO:0000256" key="1">
    <source>
        <dbReference type="SAM" id="MobiDB-lite"/>
    </source>
</evidence>
<evidence type="ECO:0000256" key="2">
    <source>
        <dbReference type="SAM" id="SignalP"/>
    </source>
</evidence>
<reference evidence="3" key="1">
    <citation type="submission" date="2021-12" db="EMBL/GenBank/DDBJ databases">
        <authorList>
            <person name="Zaccaron A."/>
            <person name="Stergiopoulos I."/>
        </authorList>
    </citation>
    <scope>NUCLEOTIDE SEQUENCE</scope>
    <source>
        <strain evidence="3">Race5_Kim</strain>
    </source>
</reference>
<organism evidence="3 4">
    <name type="scientific">Passalora fulva</name>
    <name type="common">Tomato leaf mold</name>
    <name type="synonym">Cladosporium fulvum</name>
    <dbReference type="NCBI Taxonomy" id="5499"/>
    <lineage>
        <taxon>Eukaryota</taxon>
        <taxon>Fungi</taxon>
        <taxon>Dikarya</taxon>
        <taxon>Ascomycota</taxon>
        <taxon>Pezizomycotina</taxon>
        <taxon>Dothideomycetes</taxon>
        <taxon>Dothideomycetidae</taxon>
        <taxon>Mycosphaerellales</taxon>
        <taxon>Mycosphaerellaceae</taxon>
        <taxon>Fulvia</taxon>
    </lineage>
</organism>
<evidence type="ECO:0000313" key="4">
    <source>
        <dbReference type="Proteomes" id="UP000756132"/>
    </source>
</evidence>
<dbReference type="AlphaFoldDB" id="A0A9Q8USB7"/>
<feature type="signal peptide" evidence="2">
    <location>
        <begin position="1"/>
        <end position="15"/>
    </location>
</feature>
<dbReference type="KEGG" id="ffu:CLAFUR5_10871"/>
<name>A0A9Q8USB7_PASFU</name>
<accession>A0A9Q8USB7</accession>
<reference evidence="3" key="2">
    <citation type="journal article" date="2022" name="Microb. Genom.">
        <title>A chromosome-scale genome assembly of the tomato pathogen Cladosporium fulvum reveals a compartmentalized genome architecture and the presence of a dispensable chromosome.</title>
        <authorList>
            <person name="Zaccaron A.Z."/>
            <person name="Chen L.H."/>
            <person name="Samaras A."/>
            <person name="Stergiopoulos I."/>
        </authorList>
    </citation>
    <scope>NUCLEOTIDE SEQUENCE</scope>
    <source>
        <strain evidence="3">Race5_Kim</strain>
    </source>
</reference>
<dbReference type="GeneID" id="71990749"/>
<dbReference type="OMA" id="PEKHCIT"/>
<feature type="region of interest" description="Disordered" evidence="1">
    <location>
        <begin position="189"/>
        <end position="240"/>
    </location>
</feature>
<keyword evidence="4" id="KW-1185">Reference proteome</keyword>
<gene>
    <name evidence="3" type="ORF">CLAFUR5_10871</name>
</gene>